<evidence type="ECO:0000313" key="3">
    <source>
        <dbReference type="Proteomes" id="UP000679307"/>
    </source>
</evidence>
<proteinExistence type="predicted"/>
<dbReference type="EMBL" id="CP075371">
    <property type="protein sequence ID" value="QVT78172.1"/>
    <property type="molecule type" value="Genomic_DNA"/>
</dbReference>
<dbReference type="PANTHER" id="PTHR43586">
    <property type="entry name" value="CYSTEINE DESULFURASE"/>
    <property type="match status" value="1"/>
</dbReference>
<sequence>MSTGTTYDVAALRAHFPALADGTAYFDGPGGSQTPTAVAEAVAGALVAGLSNRGGTTASERRADAVVLAARQAAADLVGGDPAGVVVGRSMTALTFDLARTLAAGWGPGDEVVVTRLDHDANVAPWTSAAAAVGATVRWADFDPATGELDPAAITGLLGPRTRLVAVTGASNLLGTRPDVAAITEAAHDAGALVHVDGVHLTAHHRVDLPAIGADLYSWSPYKVLGPHCGVLHGDPALLETLHPAKLEPSPERVPERFEAGTLPYELLAGLSAAVDFLAGLADVVGAPAAAATDPRPTRLAHSLAAVEAHEARLRDRVEQGATDLGVTVRSRAARRTPTLLLTFEDVPGVEAADAYRFLAGLGVNAPASHFYAVHASRHLGLGDTGGLRVGISPYTDDEDVDRLLDGLGRLVTGPR</sequence>
<dbReference type="Gene3D" id="3.90.1150.10">
    <property type="entry name" value="Aspartate Aminotransferase, domain 1"/>
    <property type="match status" value="1"/>
</dbReference>
<dbReference type="Proteomes" id="UP000679307">
    <property type="component" value="Chromosome"/>
</dbReference>
<dbReference type="InterPro" id="IPR015424">
    <property type="entry name" value="PyrdxlP-dep_Trfase"/>
</dbReference>
<dbReference type="InterPro" id="IPR011340">
    <property type="entry name" value="Cys_dSase-rel"/>
</dbReference>
<dbReference type="Gene3D" id="3.40.640.10">
    <property type="entry name" value="Type I PLP-dependent aspartate aminotransferase-like (Major domain)"/>
    <property type="match status" value="1"/>
</dbReference>
<evidence type="ECO:0000313" key="2">
    <source>
        <dbReference type="EMBL" id="QVT78172.1"/>
    </source>
</evidence>
<keyword evidence="3" id="KW-1185">Reference proteome</keyword>
<dbReference type="NCBIfam" id="TIGR01976">
    <property type="entry name" value="am_tr_V_VC1184"/>
    <property type="match status" value="1"/>
</dbReference>
<dbReference type="RefSeq" id="WP_214057795.1">
    <property type="nucleotide sequence ID" value="NZ_CP075371.1"/>
</dbReference>
<name>A0ABX8EDM6_9ACTN</name>
<organism evidence="2 3">
    <name type="scientific">Nocardioides aquaticus</name>
    <dbReference type="NCBI Taxonomy" id="160826"/>
    <lineage>
        <taxon>Bacteria</taxon>
        <taxon>Bacillati</taxon>
        <taxon>Actinomycetota</taxon>
        <taxon>Actinomycetes</taxon>
        <taxon>Propionibacteriales</taxon>
        <taxon>Nocardioidaceae</taxon>
        <taxon>Nocardioides</taxon>
    </lineage>
</organism>
<gene>
    <name evidence="2" type="ORF">ENKNEFLB_00545</name>
</gene>
<dbReference type="PANTHER" id="PTHR43586:SF21">
    <property type="entry name" value="PYRIDOXAL PHOSPHATE (PLP)-DEPENDENT ASPARTATE AMINOTRANSFERASE SUPERFAMILY"/>
    <property type="match status" value="1"/>
</dbReference>
<reference evidence="2 3" key="1">
    <citation type="submission" date="2021-05" db="EMBL/GenBank/DDBJ databases">
        <title>Complete genome of Nocardioides aquaticus KCTC 9944T isolated from meromictic and hypersaline Ekho Lake, Antarctica.</title>
        <authorList>
            <person name="Hwang K."/>
            <person name="Kim K.M."/>
            <person name="Choe H."/>
        </authorList>
    </citation>
    <scope>NUCLEOTIDE SEQUENCE [LARGE SCALE GENOMIC DNA]</scope>
    <source>
        <strain evidence="2 3">KCTC 9944</strain>
    </source>
</reference>
<evidence type="ECO:0000259" key="1">
    <source>
        <dbReference type="Pfam" id="PF00266"/>
    </source>
</evidence>
<protein>
    <recommendedName>
        <fullName evidence="1">Aminotransferase class V domain-containing protein</fullName>
    </recommendedName>
</protein>
<dbReference type="Pfam" id="PF00266">
    <property type="entry name" value="Aminotran_5"/>
    <property type="match status" value="1"/>
</dbReference>
<dbReference type="InterPro" id="IPR015422">
    <property type="entry name" value="PyrdxlP-dep_Trfase_small"/>
</dbReference>
<feature type="domain" description="Aminotransferase class V" evidence="1">
    <location>
        <begin position="25"/>
        <end position="279"/>
    </location>
</feature>
<accession>A0ABX8EDM6</accession>
<dbReference type="InterPro" id="IPR015421">
    <property type="entry name" value="PyrdxlP-dep_Trfase_major"/>
</dbReference>
<dbReference type="InterPro" id="IPR000192">
    <property type="entry name" value="Aminotrans_V_dom"/>
</dbReference>
<dbReference type="SUPFAM" id="SSF53383">
    <property type="entry name" value="PLP-dependent transferases"/>
    <property type="match status" value="1"/>
</dbReference>